<dbReference type="AlphaFoldDB" id="A0A942Z8J2"/>
<dbReference type="Proteomes" id="UP000724672">
    <property type="component" value="Unassembled WGS sequence"/>
</dbReference>
<dbReference type="Gene3D" id="3.40.710.10">
    <property type="entry name" value="DD-peptidase/beta-lactamase superfamily"/>
    <property type="match status" value="1"/>
</dbReference>
<evidence type="ECO:0000313" key="3">
    <source>
        <dbReference type="Proteomes" id="UP000724672"/>
    </source>
</evidence>
<sequence length="322" mass="36743">MNENQFNALEEIIKEQYANIAGMVILKKDNFVYEKYFNGYTQEDTIHIASVTKSVISALIGIAVDRGYIKNIDQKVLEFFPKYKVKRGERKIHEITIRNLLTMTAPYKYKSEPYTKVYSSDDWTKAALDLLGGKGTIGEFKYSTVGAQILSGILTNATGKTVLDFATENLFKPMSIRPPYNQKVQDKDQYLAFLKNKYVSGWVVDPQGVNTAGWGLAMKPRDMTKFGQLYLNKGIWNGRQILSSKWIENSMKENSRWVEVPYGYLWWIIEDEVCSGYAALGDGGNVIFVSPEKKLVVAITSTFMPRVKDRIELIRKHILPLI</sequence>
<dbReference type="RefSeq" id="WP_203365984.1">
    <property type="nucleotide sequence ID" value="NZ_WSFT01000028.1"/>
</dbReference>
<organism evidence="2 3">
    <name type="scientific">Anaeromonas frigoriresistens</name>
    <dbReference type="NCBI Taxonomy" id="2683708"/>
    <lineage>
        <taxon>Bacteria</taxon>
        <taxon>Bacillati</taxon>
        <taxon>Bacillota</taxon>
        <taxon>Tissierellia</taxon>
        <taxon>Tissierellales</taxon>
        <taxon>Thermohalobacteraceae</taxon>
        <taxon>Anaeromonas</taxon>
    </lineage>
</organism>
<name>A0A942Z8J2_9FIRM</name>
<keyword evidence="3" id="KW-1185">Reference proteome</keyword>
<dbReference type="EMBL" id="WSFT01000028">
    <property type="protein sequence ID" value="MBS4538059.1"/>
    <property type="molecule type" value="Genomic_DNA"/>
</dbReference>
<evidence type="ECO:0000313" key="2">
    <source>
        <dbReference type="EMBL" id="MBS4538059.1"/>
    </source>
</evidence>
<gene>
    <name evidence="2" type="ORF">GOQ27_06270</name>
</gene>
<reference evidence="2" key="1">
    <citation type="submission" date="2019-12" db="EMBL/GenBank/DDBJ databases">
        <title>Clostridiaceae gen. nov. sp. nov., isolated from sediment in Xinjiang, China.</title>
        <authorList>
            <person name="Zhang R."/>
        </authorList>
    </citation>
    <scope>NUCLEOTIDE SEQUENCE</scope>
    <source>
        <strain evidence="2">D2Q-11</strain>
    </source>
</reference>
<dbReference type="GO" id="GO:0016787">
    <property type="term" value="F:hydrolase activity"/>
    <property type="evidence" value="ECO:0007669"/>
    <property type="project" value="UniProtKB-KW"/>
</dbReference>
<proteinExistence type="predicted"/>
<evidence type="ECO:0000259" key="1">
    <source>
        <dbReference type="Pfam" id="PF00144"/>
    </source>
</evidence>
<dbReference type="SUPFAM" id="SSF56601">
    <property type="entry name" value="beta-lactamase/transpeptidase-like"/>
    <property type="match status" value="1"/>
</dbReference>
<protein>
    <submittedName>
        <fullName evidence="2">Serine hydrolase</fullName>
    </submittedName>
</protein>
<accession>A0A942Z8J2</accession>
<dbReference type="InterPro" id="IPR001466">
    <property type="entry name" value="Beta-lactam-related"/>
</dbReference>
<dbReference type="PANTHER" id="PTHR43283">
    <property type="entry name" value="BETA-LACTAMASE-RELATED"/>
    <property type="match status" value="1"/>
</dbReference>
<dbReference type="Pfam" id="PF00144">
    <property type="entry name" value="Beta-lactamase"/>
    <property type="match status" value="1"/>
</dbReference>
<feature type="domain" description="Beta-lactamase-related" evidence="1">
    <location>
        <begin position="12"/>
        <end position="313"/>
    </location>
</feature>
<dbReference type="InterPro" id="IPR012338">
    <property type="entry name" value="Beta-lactam/transpept-like"/>
</dbReference>
<keyword evidence="2" id="KW-0378">Hydrolase</keyword>
<comment type="caution">
    <text evidence="2">The sequence shown here is derived from an EMBL/GenBank/DDBJ whole genome shotgun (WGS) entry which is preliminary data.</text>
</comment>
<dbReference type="PANTHER" id="PTHR43283:SF7">
    <property type="entry name" value="BETA-LACTAMASE-RELATED DOMAIN-CONTAINING PROTEIN"/>
    <property type="match status" value="1"/>
</dbReference>
<dbReference type="InterPro" id="IPR050789">
    <property type="entry name" value="Diverse_Enzym_Activities"/>
</dbReference>